<feature type="region of interest" description="Disordered" evidence="1">
    <location>
        <begin position="633"/>
        <end position="678"/>
    </location>
</feature>
<feature type="compositionally biased region" description="Basic and acidic residues" evidence="1">
    <location>
        <begin position="365"/>
        <end position="374"/>
    </location>
</feature>
<dbReference type="Proteomes" id="UP001497383">
    <property type="component" value="Chromosome 3"/>
</dbReference>
<dbReference type="RefSeq" id="XP_066829437.1">
    <property type="nucleotide sequence ID" value="XM_066972504.1"/>
</dbReference>
<evidence type="ECO:0000313" key="3">
    <source>
        <dbReference type="Proteomes" id="UP001497383"/>
    </source>
</evidence>
<feature type="region of interest" description="Disordered" evidence="1">
    <location>
        <begin position="45"/>
        <end position="70"/>
    </location>
</feature>
<keyword evidence="3" id="KW-1185">Reference proteome</keyword>
<evidence type="ECO:0008006" key="4">
    <source>
        <dbReference type="Google" id="ProtNLM"/>
    </source>
</evidence>
<dbReference type="GeneID" id="92207695"/>
<feature type="compositionally biased region" description="Pro residues" evidence="1">
    <location>
        <begin position="55"/>
        <end position="64"/>
    </location>
</feature>
<feature type="compositionally biased region" description="Pro residues" evidence="1">
    <location>
        <begin position="656"/>
        <end position="675"/>
    </location>
</feature>
<reference evidence="2 3" key="1">
    <citation type="submission" date="2024-03" db="EMBL/GenBank/DDBJ databases">
        <authorList>
            <person name="Brejova B."/>
        </authorList>
    </citation>
    <scope>NUCLEOTIDE SEQUENCE [LARGE SCALE GENOMIC DNA]</scope>
    <source>
        <strain evidence="2 3">CBS 14171</strain>
    </source>
</reference>
<evidence type="ECO:0000313" key="2">
    <source>
        <dbReference type="EMBL" id="CAK9438260.1"/>
    </source>
</evidence>
<feature type="compositionally biased region" description="Polar residues" evidence="1">
    <location>
        <begin position="110"/>
        <end position="131"/>
    </location>
</feature>
<feature type="compositionally biased region" description="Basic and acidic residues" evidence="1">
    <location>
        <begin position="397"/>
        <end position="418"/>
    </location>
</feature>
<protein>
    <recommendedName>
        <fullName evidence="4">Altered inheritance of mitochondria protein 21</fullName>
    </recommendedName>
</protein>
<feature type="compositionally biased region" description="Acidic residues" evidence="1">
    <location>
        <begin position="258"/>
        <end position="270"/>
    </location>
</feature>
<feature type="compositionally biased region" description="Basic and acidic residues" evidence="1">
    <location>
        <begin position="271"/>
        <end position="299"/>
    </location>
</feature>
<accession>A0ABP0ZJG5</accession>
<evidence type="ECO:0000256" key="1">
    <source>
        <dbReference type="SAM" id="MobiDB-lite"/>
    </source>
</evidence>
<feature type="compositionally biased region" description="Basic residues" evidence="1">
    <location>
        <begin position="444"/>
        <end position="453"/>
    </location>
</feature>
<feature type="compositionally biased region" description="Low complexity" evidence="1">
    <location>
        <begin position="384"/>
        <end position="396"/>
    </location>
</feature>
<name>A0ABP0ZJG5_9ASCO</name>
<sequence length="779" mass="86671">MTSEFLRSSPARSEEEYKFVKFTSTAQTPASSKLSAIAFAKSITSSATKSHKSAPPLPPPPTFPPSASKLSNNPANFTGWTPLISKTYSNDQILSLNSTPNRMFAPASAANLQQHQQPAPPTQDRTGTSNQPLFTAPQDYDLQGFGLTPFINHNFNIMGSTYTTQFYGITPYQERIFQQNCDFFIDSPIRTNNNNNKNNPENFAITPSKFNLNTIASSKKLLQDPLKSATKRSITLIDTPPRQPHKLSLITTKARSDTDEEDEEEEEEEEVERKEIQEEEQREKQGEQDEVRKEDEEKRRARNSPFVEASFEERKAEEETDEEANDDVDDEDKDDIDEEDEPVVSFKTEIPSHIQQTTPCKKKPLKDVSNRLRQEFNTPGKKMIPLSSPSTIILTSSKDDAEARTKNKIKESADDKENNMPPSPTPAKIPTRPIMGIFSEKKTTAKPKAKPRPKSASSMSSSKSTSSSTNKPRGTASQAENKTKMQAGMTKFQIVISDMNTFAGKKKTRKQQHKGDSSKSAPAIKPPTIQPPMQSQSQPQPQPPMSSLMDHNMTINTTREQSTMLSLGNNSINTSSQVNITTDQTSFEMSGMGGMSSTPNSKVFLDRIFEKTSPQQMAYFPQHMQQHHPVAAYNPHSVMPQPHPQQPQPQSQQEPMQPPPPPMASTNMPPPPQPPLGVVKQFQPLQQQANFPIMGMMSTPEHSHIYNANTGNEMFSTQVPSPWNYGFGTPQGYLGFNNNNNSNNQTNNNSNFQFTTNVSGIPPSNGKAATNVDIVKDIK</sequence>
<proteinExistence type="predicted"/>
<feature type="region of interest" description="Disordered" evidence="1">
    <location>
        <begin position="233"/>
        <end position="490"/>
    </location>
</feature>
<feature type="region of interest" description="Disordered" evidence="1">
    <location>
        <begin position="504"/>
        <end position="546"/>
    </location>
</feature>
<dbReference type="EMBL" id="OZ022407">
    <property type="protein sequence ID" value="CAK9438260.1"/>
    <property type="molecule type" value="Genomic_DNA"/>
</dbReference>
<gene>
    <name evidence="2" type="ORF">LODBEIA_P24990</name>
</gene>
<feature type="compositionally biased region" description="Acidic residues" evidence="1">
    <location>
        <begin position="318"/>
        <end position="342"/>
    </location>
</feature>
<feature type="compositionally biased region" description="Low complexity" evidence="1">
    <location>
        <begin position="454"/>
        <end position="472"/>
    </location>
</feature>
<organism evidence="2 3">
    <name type="scientific">Lodderomyces beijingensis</name>
    <dbReference type="NCBI Taxonomy" id="1775926"/>
    <lineage>
        <taxon>Eukaryota</taxon>
        <taxon>Fungi</taxon>
        <taxon>Dikarya</taxon>
        <taxon>Ascomycota</taxon>
        <taxon>Saccharomycotina</taxon>
        <taxon>Pichiomycetes</taxon>
        <taxon>Debaryomycetaceae</taxon>
        <taxon>Candida/Lodderomyces clade</taxon>
        <taxon>Lodderomyces</taxon>
    </lineage>
</organism>
<feature type="region of interest" description="Disordered" evidence="1">
    <location>
        <begin position="108"/>
        <end position="131"/>
    </location>
</feature>